<dbReference type="eggNOG" id="COG2333">
    <property type="taxonomic scope" value="Bacteria"/>
</dbReference>
<dbReference type="KEGG" id="ksk:KSE_25860"/>
<feature type="transmembrane region" description="Helical" evidence="7">
    <location>
        <begin position="463"/>
        <end position="485"/>
    </location>
</feature>
<organism evidence="10 11">
    <name type="scientific">Kitasatospora setae (strain ATCC 33774 / DSM 43861 / JCM 3304 / KCC A-0304 / NBRC 14216 / KM-6054)</name>
    <name type="common">Streptomyces setae</name>
    <dbReference type="NCBI Taxonomy" id="452652"/>
    <lineage>
        <taxon>Bacteria</taxon>
        <taxon>Bacillati</taxon>
        <taxon>Actinomycetota</taxon>
        <taxon>Actinomycetes</taxon>
        <taxon>Kitasatosporales</taxon>
        <taxon>Streptomycetaceae</taxon>
        <taxon>Kitasatospora</taxon>
    </lineage>
</organism>
<dbReference type="HOGENOM" id="CLU_010363_4_0_11"/>
<feature type="domain" description="ComEC/Rec2-related protein" evidence="9">
    <location>
        <begin position="300"/>
        <end position="575"/>
    </location>
</feature>
<feature type="region of interest" description="Disordered" evidence="6">
    <location>
        <begin position="93"/>
        <end position="150"/>
    </location>
</feature>
<feature type="region of interest" description="Disordered" evidence="6">
    <location>
        <begin position="815"/>
        <end position="845"/>
    </location>
</feature>
<feature type="transmembrane region" description="Helical" evidence="7">
    <location>
        <begin position="410"/>
        <end position="427"/>
    </location>
</feature>
<feature type="transmembrane region" description="Helical" evidence="7">
    <location>
        <begin position="386"/>
        <end position="403"/>
    </location>
</feature>
<protein>
    <recommendedName>
        <fullName evidence="12">Metallo-beta-lactamase domain-containing protein</fullName>
    </recommendedName>
</protein>
<feature type="region of interest" description="Disordered" evidence="6">
    <location>
        <begin position="158"/>
        <end position="177"/>
    </location>
</feature>
<evidence type="ECO:0000256" key="6">
    <source>
        <dbReference type="SAM" id="MobiDB-lite"/>
    </source>
</evidence>
<feature type="transmembrane region" description="Helical" evidence="7">
    <location>
        <begin position="354"/>
        <end position="380"/>
    </location>
</feature>
<feature type="transmembrane region" description="Helical" evidence="7">
    <location>
        <begin position="497"/>
        <end position="519"/>
    </location>
</feature>
<feature type="transmembrane region" description="Helical" evidence="7">
    <location>
        <begin position="321"/>
        <end position="342"/>
    </location>
</feature>
<dbReference type="PATRIC" id="fig|452652.3.peg.2591"/>
<dbReference type="Proteomes" id="UP000007076">
    <property type="component" value="Chromosome"/>
</dbReference>
<evidence type="ECO:0000259" key="9">
    <source>
        <dbReference type="Pfam" id="PF03772"/>
    </source>
</evidence>
<dbReference type="InterPro" id="IPR001279">
    <property type="entry name" value="Metallo-B-lactamas"/>
</dbReference>
<accession>E4NB18</accession>
<gene>
    <name evidence="10" type="ordered locus">KSE_25860</name>
</gene>
<dbReference type="eggNOG" id="COG0658">
    <property type="taxonomic scope" value="Bacteria"/>
</dbReference>
<dbReference type="InterPro" id="IPR052159">
    <property type="entry name" value="Competence_DNA_uptake"/>
</dbReference>
<evidence type="ECO:0000256" key="1">
    <source>
        <dbReference type="ARBA" id="ARBA00004651"/>
    </source>
</evidence>
<evidence type="ECO:0000256" key="3">
    <source>
        <dbReference type="ARBA" id="ARBA00022692"/>
    </source>
</evidence>
<feature type="transmembrane region" description="Helical" evidence="7">
    <location>
        <begin position="433"/>
        <end position="451"/>
    </location>
</feature>
<evidence type="ECO:0000256" key="7">
    <source>
        <dbReference type="SAM" id="Phobius"/>
    </source>
</evidence>
<sequence>MSVTPSTARRNVDYRLLLPAVTAWAVTSAVIGLEPNRHPPLFMAALVVAVSSCALLATKGPRRSIHRLTAAVLLTAAAAATTTALHTADLHRGPLPALARPPAPLTPPPPPTAPPPFTVPAPSTGPGQSDSEDERAAAGRPVGERPVNPEVTVQLTVTGDPKQRGPHPGGSPLSRPTLTVPALVTRVRLDPVPHSGSASDLTTRTRTPVTLLIRSQEDYPWRQLIPSTELELRAEVLPERPTASGGRSRTDSAALLVPQGPPRVTAPPSLPQRLAAHLREGLRDACDHLPPDSRGLLPGLVVGDVSRLPDDLADAFRATDLGHLVAVSGANLAIILAVLVGGTSSEPEAPVRGGLAGVLGLSFRTTALLGTVLTLAFVTVCRPDPSVLRAAATGLIGLLALATGRPRSGVPALAGAVLILILVDPQLARSYGFLLSALATAGLLVLGPRWTAALRARGWPRHLASAVGATAAAQAFCSPVTVLLAPRVSLVGVPCNLLAEIAVAPATLLGFGALAAAPLSKGTAEFLTDLAALPVGWLATVARHGAELPGAELAWPAGPFGAVLLVVVILSLAWAVPPLLAGHRSRSRRTRGLVALAVALLLPVVLLRPPSVVRLATGWPARGWRLAVCDIGQGDMTVLPVGPGSAVVVDAGPDPKAADDCLRGLGVTEIPLLLLTHFHADHAEGIPGVLRGRSVGAIEVTAAEEADGERSRVLRWAGAGGIPVVRAQRGERRTVGAELAWQVLWPTSPLAPEAEGANNSSIAILATVGPSAAPLRVALLGDLEPPAQAAVLALGLPPPAPPAPPPAVQGVPTVPTAPTVRAAPPATTNRTSARGSADGVSVAGSGADGAGRSVLAGSAGSAAPSGPGPPGVGRVDVLKVAHHGSAGQDWSLTAALRPRLALISCGEGNPYGHPAARTVAGLRALGAMVVRTDRSGDIAVLGDARTLAVATHPRPARG</sequence>
<keyword evidence="5 7" id="KW-0472">Membrane</keyword>
<dbReference type="GO" id="GO:0005886">
    <property type="term" value="C:plasma membrane"/>
    <property type="evidence" value="ECO:0007669"/>
    <property type="project" value="UniProtKB-SubCell"/>
</dbReference>
<dbReference type="STRING" id="452652.KSE_25860"/>
<comment type="subcellular location">
    <subcellularLocation>
        <location evidence="1">Cell membrane</location>
        <topology evidence="1">Multi-pass membrane protein</topology>
    </subcellularLocation>
</comment>
<keyword evidence="3 7" id="KW-0812">Transmembrane</keyword>
<keyword evidence="11" id="KW-1185">Reference proteome</keyword>
<dbReference type="NCBIfam" id="TIGR00360">
    <property type="entry name" value="ComEC_N-term"/>
    <property type="match status" value="1"/>
</dbReference>
<dbReference type="SUPFAM" id="SSF56281">
    <property type="entry name" value="Metallo-hydrolase/oxidoreductase"/>
    <property type="match status" value="1"/>
</dbReference>
<evidence type="ECO:0000259" key="8">
    <source>
        <dbReference type="Pfam" id="PF00753"/>
    </source>
</evidence>
<dbReference type="AlphaFoldDB" id="E4NB18"/>
<dbReference type="Pfam" id="PF03772">
    <property type="entry name" value="Competence"/>
    <property type="match status" value="1"/>
</dbReference>
<feature type="transmembrane region" description="Helical" evidence="7">
    <location>
        <begin position="39"/>
        <end position="58"/>
    </location>
</feature>
<feature type="transmembrane region" description="Helical" evidence="7">
    <location>
        <begin position="12"/>
        <end position="33"/>
    </location>
</feature>
<proteinExistence type="predicted"/>
<evidence type="ECO:0000256" key="5">
    <source>
        <dbReference type="ARBA" id="ARBA00023136"/>
    </source>
</evidence>
<dbReference type="Pfam" id="PF00753">
    <property type="entry name" value="Lactamase_B"/>
    <property type="match status" value="1"/>
</dbReference>
<name>E4NB18_KITSK</name>
<dbReference type="EMBL" id="AP010968">
    <property type="protein sequence ID" value="BAJ28399.1"/>
    <property type="molecule type" value="Genomic_DNA"/>
</dbReference>
<dbReference type="RefSeq" id="WP_014135713.1">
    <property type="nucleotide sequence ID" value="NC_016109.1"/>
</dbReference>
<evidence type="ECO:0000313" key="10">
    <source>
        <dbReference type="EMBL" id="BAJ28399.1"/>
    </source>
</evidence>
<feature type="transmembrane region" description="Helical" evidence="7">
    <location>
        <begin position="592"/>
        <end position="609"/>
    </location>
</feature>
<evidence type="ECO:0000256" key="4">
    <source>
        <dbReference type="ARBA" id="ARBA00022989"/>
    </source>
</evidence>
<evidence type="ECO:0008006" key="12">
    <source>
        <dbReference type="Google" id="ProtNLM"/>
    </source>
</evidence>
<evidence type="ECO:0000313" key="11">
    <source>
        <dbReference type="Proteomes" id="UP000007076"/>
    </source>
</evidence>
<feature type="compositionally biased region" description="Pro residues" evidence="6">
    <location>
        <begin position="99"/>
        <end position="119"/>
    </location>
</feature>
<feature type="transmembrane region" description="Helical" evidence="7">
    <location>
        <begin position="558"/>
        <end position="580"/>
    </location>
</feature>
<dbReference type="PANTHER" id="PTHR30619">
    <property type="entry name" value="DNA INTERNALIZATION/COMPETENCE PROTEIN COMEC/REC2"/>
    <property type="match status" value="1"/>
</dbReference>
<reference evidence="10 11" key="1">
    <citation type="journal article" date="2010" name="DNA Res.">
        <title>Genome sequence of Kitasatospora setae NBRC 14216T: an evolutionary snapshot of the family Streptomycetaceae.</title>
        <authorList>
            <person name="Ichikawa N."/>
            <person name="Oguchi A."/>
            <person name="Ikeda H."/>
            <person name="Ishikawa J."/>
            <person name="Kitani S."/>
            <person name="Watanabe Y."/>
            <person name="Nakamura S."/>
            <person name="Katano Y."/>
            <person name="Kishi E."/>
            <person name="Sasagawa M."/>
            <person name="Ankai A."/>
            <person name="Fukui S."/>
            <person name="Hashimoto Y."/>
            <person name="Kamata S."/>
            <person name="Otoguro M."/>
            <person name="Tanikawa S."/>
            <person name="Nihira T."/>
            <person name="Horinouchi S."/>
            <person name="Ohnishi Y."/>
            <person name="Hayakawa M."/>
            <person name="Kuzuyama T."/>
            <person name="Arisawa A."/>
            <person name="Nomoto F."/>
            <person name="Miura H."/>
            <person name="Takahashi Y."/>
            <person name="Fujita N."/>
        </authorList>
    </citation>
    <scope>NUCLEOTIDE SEQUENCE [LARGE SCALE GENOMIC DNA]</scope>
    <source>
        <strain evidence="11">ATCC 33774 / DSM 43861 / JCM 3304 / KCC A-0304 / NBRC 14216 / KM-6054</strain>
    </source>
</reference>
<feature type="domain" description="Metallo-beta-lactamase" evidence="8">
    <location>
        <begin position="637"/>
        <end position="715"/>
    </location>
</feature>
<dbReference type="InterPro" id="IPR004477">
    <property type="entry name" value="ComEC_N"/>
</dbReference>
<evidence type="ECO:0000256" key="2">
    <source>
        <dbReference type="ARBA" id="ARBA00022475"/>
    </source>
</evidence>
<dbReference type="PANTHER" id="PTHR30619:SF1">
    <property type="entry name" value="RECOMBINATION PROTEIN 2"/>
    <property type="match status" value="1"/>
</dbReference>
<dbReference type="Gene3D" id="3.60.15.10">
    <property type="entry name" value="Ribonuclease Z/Hydroxyacylglutathione hydrolase-like"/>
    <property type="match status" value="1"/>
</dbReference>
<dbReference type="InterPro" id="IPR036866">
    <property type="entry name" value="RibonucZ/Hydroxyglut_hydro"/>
</dbReference>
<keyword evidence="2" id="KW-1003">Cell membrane</keyword>
<keyword evidence="4 7" id="KW-1133">Transmembrane helix</keyword>